<dbReference type="OrthoDB" id="2146116at2759"/>
<feature type="transmembrane region" description="Helical" evidence="10">
    <location>
        <begin position="153"/>
        <end position="171"/>
    </location>
</feature>
<keyword evidence="7 10" id="KW-0720">Serine protease</keyword>
<dbReference type="EMBL" id="JANBPT010000440">
    <property type="protein sequence ID" value="KAJ1920587.1"/>
    <property type="molecule type" value="Genomic_DNA"/>
</dbReference>
<keyword evidence="8 10" id="KW-1133">Transmembrane helix</keyword>
<dbReference type="GO" id="GO:0016020">
    <property type="term" value="C:membrane"/>
    <property type="evidence" value="ECO:0007669"/>
    <property type="project" value="UniProtKB-SubCell"/>
</dbReference>
<evidence type="ECO:0000256" key="4">
    <source>
        <dbReference type="ARBA" id="ARBA00022670"/>
    </source>
</evidence>
<comment type="caution">
    <text evidence="13">The sequence shown here is derived from an EMBL/GenBank/DDBJ whole genome shotgun (WGS) entry which is preliminary data.</text>
</comment>
<dbReference type="PANTHER" id="PTHR22936">
    <property type="entry name" value="RHOMBOID-RELATED"/>
    <property type="match status" value="1"/>
</dbReference>
<feature type="transmembrane region" description="Helical" evidence="10">
    <location>
        <begin position="405"/>
        <end position="424"/>
    </location>
</feature>
<evidence type="ECO:0000256" key="7">
    <source>
        <dbReference type="ARBA" id="ARBA00022825"/>
    </source>
</evidence>
<comment type="catalytic activity">
    <reaction evidence="1 10">
        <text>Cleaves type-1 transmembrane domains using a catalytic dyad composed of serine and histidine that are contributed by different transmembrane domains.</text>
        <dbReference type="EC" id="3.4.21.105"/>
    </reaction>
</comment>
<evidence type="ECO:0000256" key="5">
    <source>
        <dbReference type="ARBA" id="ARBA00022692"/>
    </source>
</evidence>
<feature type="domain" description="Peptidase S54 rhomboid" evidence="12">
    <location>
        <begin position="251"/>
        <end position="389"/>
    </location>
</feature>
<evidence type="ECO:0000256" key="1">
    <source>
        <dbReference type="ARBA" id="ARBA00000156"/>
    </source>
</evidence>
<dbReference type="Pfam" id="PF01694">
    <property type="entry name" value="Rhomboid"/>
    <property type="match status" value="1"/>
</dbReference>
<keyword evidence="6 10" id="KW-0378">Hydrolase</keyword>
<feature type="transmembrane region" description="Helical" evidence="10">
    <location>
        <begin position="256"/>
        <end position="277"/>
    </location>
</feature>
<name>A0A9W8DWC5_9FUNG</name>
<evidence type="ECO:0000256" key="2">
    <source>
        <dbReference type="ARBA" id="ARBA00004141"/>
    </source>
</evidence>
<comment type="function">
    <text evidence="10">Serine protease involved in intramembrane proteolysis.</text>
</comment>
<dbReference type="InterPro" id="IPR022764">
    <property type="entry name" value="Peptidase_S54_rhomboid_dom"/>
</dbReference>
<dbReference type="Gene3D" id="1.20.1540.10">
    <property type="entry name" value="Rhomboid-like"/>
    <property type="match status" value="1"/>
</dbReference>
<sequence>MAHANGGGPYHTEFTHSATREFPEPNDGITVHSSQAGFHDPLGSPGSQPHRNLLGSPGSPLPNDPFYPPRSHVTADHDSAYSSVYTGNPSFHHGNVDSTAHLGYTTDKHGGPTPPHIPMVDLKGHDGGPLSPPHQTGPPPRGFQRVFARRRPWVVYAFTLAQIIALIIEIVTNKQLTGSAIQTDPFNYMIGPSVTTLIRNGARFVPCMRPGSYSSQPAPCPDSGGIYTANSTCTWEDLCGFNGFSDDGTPNQGFRFVLPIFLHAGVVHLLFNLLSQLSYGAQLEREIGWWRFGCIYILSGIGGLVLGSILSPPLFASVGASGALMGLFACQLLEILFHWHLIHSPALELFKFIIAIGLTFVLGLLPGIDNFAHIGGFIAGLFAGLIFLSNLPFDKYTKTIRVVSWVISVAVIITLFTAGLVTFYNGTDPEDICSWCKNLTCAAIFDSCKAMYK</sequence>
<dbReference type="EC" id="3.4.21.105" evidence="10"/>
<evidence type="ECO:0000259" key="12">
    <source>
        <dbReference type="Pfam" id="PF01694"/>
    </source>
</evidence>
<evidence type="ECO:0000256" key="6">
    <source>
        <dbReference type="ARBA" id="ARBA00022801"/>
    </source>
</evidence>
<dbReference type="Proteomes" id="UP001150569">
    <property type="component" value="Unassembled WGS sequence"/>
</dbReference>
<dbReference type="GO" id="GO:0006508">
    <property type="term" value="P:proteolysis"/>
    <property type="evidence" value="ECO:0007669"/>
    <property type="project" value="UniProtKB-KW"/>
</dbReference>
<keyword evidence="4 10" id="KW-0645">Protease</keyword>
<feature type="transmembrane region" description="Helical" evidence="10">
    <location>
        <begin position="349"/>
        <end position="368"/>
    </location>
</feature>
<gene>
    <name evidence="13" type="ORF">IWQ60_006970</name>
</gene>
<evidence type="ECO:0000256" key="9">
    <source>
        <dbReference type="ARBA" id="ARBA00023136"/>
    </source>
</evidence>
<keyword evidence="14" id="KW-1185">Reference proteome</keyword>
<evidence type="ECO:0000313" key="13">
    <source>
        <dbReference type="EMBL" id="KAJ1920587.1"/>
    </source>
</evidence>
<evidence type="ECO:0000313" key="14">
    <source>
        <dbReference type="Proteomes" id="UP001150569"/>
    </source>
</evidence>
<dbReference type="AlphaFoldDB" id="A0A9W8DWC5"/>
<dbReference type="InterPro" id="IPR002610">
    <property type="entry name" value="Peptidase_S54_rhomboid-like"/>
</dbReference>
<feature type="transmembrane region" description="Helical" evidence="10">
    <location>
        <begin position="289"/>
        <end position="309"/>
    </location>
</feature>
<feature type="transmembrane region" description="Helical" evidence="10">
    <location>
        <begin position="374"/>
        <end position="393"/>
    </location>
</feature>
<accession>A0A9W8DWC5</accession>
<keyword evidence="5 10" id="KW-0812">Transmembrane</keyword>
<organism evidence="13 14">
    <name type="scientific">Tieghemiomyces parasiticus</name>
    <dbReference type="NCBI Taxonomy" id="78921"/>
    <lineage>
        <taxon>Eukaryota</taxon>
        <taxon>Fungi</taxon>
        <taxon>Fungi incertae sedis</taxon>
        <taxon>Zoopagomycota</taxon>
        <taxon>Kickxellomycotina</taxon>
        <taxon>Dimargaritomycetes</taxon>
        <taxon>Dimargaritales</taxon>
        <taxon>Dimargaritaceae</taxon>
        <taxon>Tieghemiomyces</taxon>
    </lineage>
</organism>
<proteinExistence type="inferred from homology"/>
<comment type="subcellular location">
    <subcellularLocation>
        <location evidence="2 10">Membrane</location>
        <topology evidence="2 10">Multi-pass membrane protein</topology>
    </subcellularLocation>
</comment>
<dbReference type="PANTHER" id="PTHR22936:SF69">
    <property type="entry name" value="RHOMBOID-LIKE PROTEIN"/>
    <property type="match status" value="1"/>
</dbReference>
<feature type="transmembrane region" description="Helical" evidence="10">
    <location>
        <begin position="315"/>
        <end position="337"/>
    </location>
</feature>
<evidence type="ECO:0000256" key="10">
    <source>
        <dbReference type="RuleBase" id="RU362115"/>
    </source>
</evidence>
<evidence type="ECO:0000256" key="11">
    <source>
        <dbReference type="SAM" id="MobiDB-lite"/>
    </source>
</evidence>
<dbReference type="SUPFAM" id="SSF144091">
    <property type="entry name" value="Rhomboid-like"/>
    <property type="match status" value="1"/>
</dbReference>
<evidence type="ECO:0000256" key="3">
    <source>
        <dbReference type="ARBA" id="ARBA00009045"/>
    </source>
</evidence>
<keyword evidence="9 10" id="KW-0472">Membrane</keyword>
<dbReference type="GO" id="GO:0004252">
    <property type="term" value="F:serine-type endopeptidase activity"/>
    <property type="evidence" value="ECO:0007669"/>
    <property type="project" value="InterPro"/>
</dbReference>
<protein>
    <recommendedName>
        <fullName evidence="10">Rhomboid-type serine protease</fullName>
        <ecNumber evidence="10">3.4.21.105</ecNumber>
    </recommendedName>
</protein>
<feature type="compositionally biased region" description="Pro residues" evidence="11">
    <location>
        <begin position="130"/>
        <end position="140"/>
    </location>
</feature>
<reference evidence="13" key="1">
    <citation type="submission" date="2022-07" db="EMBL/GenBank/DDBJ databases">
        <title>Phylogenomic reconstructions and comparative analyses of Kickxellomycotina fungi.</title>
        <authorList>
            <person name="Reynolds N.K."/>
            <person name="Stajich J.E."/>
            <person name="Barry K."/>
            <person name="Grigoriev I.V."/>
            <person name="Crous P."/>
            <person name="Smith M.E."/>
        </authorList>
    </citation>
    <scope>NUCLEOTIDE SEQUENCE</scope>
    <source>
        <strain evidence="13">RSA 861</strain>
    </source>
</reference>
<feature type="region of interest" description="Disordered" evidence="11">
    <location>
        <begin position="1"/>
        <end position="73"/>
    </location>
</feature>
<comment type="similarity">
    <text evidence="3 10">Belongs to the peptidase S54 family.</text>
</comment>
<evidence type="ECO:0000256" key="8">
    <source>
        <dbReference type="ARBA" id="ARBA00022989"/>
    </source>
</evidence>
<dbReference type="InterPro" id="IPR035952">
    <property type="entry name" value="Rhomboid-like_sf"/>
</dbReference>
<feature type="region of interest" description="Disordered" evidence="11">
    <location>
        <begin position="96"/>
        <end position="140"/>
    </location>
</feature>
<feature type="compositionally biased region" description="Pro residues" evidence="11">
    <location>
        <begin position="59"/>
        <end position="68"/>
    </location>
</feature>